<dbReference type="SUPFAM" id="SSF53474">
    <property type="entry name" value="alpha/beta-Hydrolases"/>
    <property type="match status" value="1"/>
</dbReference>
<dbReference type="STRING" id="1093900.A0A507B1W1"/>
<feature type="domain" description="Serine hydrolase" evidence="3">
    <location>
        <begin position="85"/>
        <end position="321"/>
    </location>
</feature>
<evidence type="ECO:0000313" key="5">
    <source>
        <dbReference type="Proteomes" id="UP000319257"/>
    </source>
</evidence>
<dbReference type="InterPro" id="IPR029058">
    <property type="entry name" value="AB_hydrolase_fold"/>
</dbReference>
<dbReference type="InParanoid" id="A0A507B1W1"/>
<dbReference type="GO" id="GO:0019748">
    <property type="term" value="P:secondary metabolic process"/>
    <property type="evidence" value="ECO:0007669"/>
    <property type="project" value="TreeGrafter"/>
</dbReference>
<keyword evidence="5" id="KW-1185">Reference proteome</keyword>
<feature type="compositionally biased region" description="Low complexity" evidence="2">
    <location>
        <begin position="1"/>
        <end position="16"/>
    </location>
</feature>
<keyword evidence="1" id="KW-0378">Hydrolase</keyword>
<dbReference type="Proteomes" id="UP000319257">
    <property type="component" value="Unassembled WGS sequence"/>
</dbReference>
<evidence type="ECO:0000313" key="4">
    <source>
        <dbReference type="EMBL" id="TPX11051.1"/>
    </source>
</evidence>
<evidence type="ECO:0000259" key="3">
    <source>
        <dbReference type="Pfam" id="PF03959"/>
    </source>
</evidence>
<dbReference type="AlphaFoldDB" id="A0A507B1W1"/>
<name>A0A507B1W1_9PEZI</name>
<dbReference type="PANTHER" id="PTHR48070">
    <property type="entry name" value="ESTERASE OVCA2"/>
    <property type="match status" value="1"/>
</dbReference>
<dbReference type="OrthoDB" id="2094269at2759"/>
<dbReference type="GO" id="GO:0005634">
    <property type="term" value="C:nucleus"/>
    <property type="evidence" value="ECO:0007669"/>
    <property type="project" value="TreeGrafter"/>
</dbReference>
<dbReference type="GO" id="GO:0005737">
    <property type="term" value="C:cytoplasm"/>
    <property type="evidence" value="ECO:0007669"/>
    <property type="project" value="TreeGrafter"/>
</dbReference>
<dbReference type="FunCoup" id="A0A507B1W1">
    <property type="interactions" value="361"/>
</dbReference>
<feature type="region of interest" description="Disordered" evidence="2">
    <location>
        <begin position="1"/>
        <end position="20"/>
    </location>
</feature>
<gene>
    <name evidence="4" type="ORF">E0L32_007912</name>
</gene>
<proteinExistence type="predicted"/>
<evidence type="ECO:0000256" key="2">
    <source>
        <dbReference type="SAM" id="MobiDB-lite"/>
    </source>
</evidence>
<dbReference type="PANTHER" id="PTHR48070:SF6">
    <property type="entry name" value="ESTERASE OVCA2"/>
    <property type="match status" value="1"/>
</dbReference>
<comment type="caution">
    <text evidence="4">The sequence shown here is derived from an EMBL/GenBank/DDBJ whole genome shotgun (WGS) entry which is preliminary data.</text>
</comment>
<dbReference type="Gene3D" id="3.40.50.1820">
    <property type="entry name" value="alpha/beta hydrolase"/>
    <property type="match status" value="1"/>
</dbReference>
<dbReference type="InterPro" id="IPR050593">
    <property type="entry name" value="LovG"/>
</dbReference>
<accession>A0A507B1W1</accession>
<feature type="region of interest" description="Disordered" evidence="2">
    <location>
        <begin position="121"/>
        <end position="155"/>
    </location>
</feature>
<dbReference type="RefSeq" id="XP_030992762.1">
    <property type="nucleotide sequence ID" value="XM_031142708.1"/>
</dbReference>
<dbReference type="InterPro" id="IPR005645">
    <property type="entry name" value="FSH-like_dom"/>
</dbReference>
<sequence>MATQSAAASGGKAGQKPGKREIKILMLHGEEIFPASLSQEDESQCRYTPSDRALTSHPLPRLTHSLIYPHPHAHHRQLTHPLSPGYTQSGPLFRAKTRALDKLIQKALAPANLTATLVYPTAPNRLRPQDIPGYQPPEGDDAGQPGDGDDDDEYDSWAWFRRDDATGTYRLLPEGMRRIAQAIRDDCGGRADGVVGFSQGGAVAAMLAAALEPDRAVPPPPAGSDAAAEDGPAAWADELRAANGGRPLRFAVSYSGFWAPPAELAWLYEPPVATPTLHVLGGLDTVVDESRSRALVDRCEDPVVVVHPGGHYVPVSREWAMPLIGFIHKHAKDDEAQRAQI</sequence>
<dbReference type="Pfam" id="PF03959">
    <property type="entry name" value="FSH1"/>
    <property type="match status" value="1"/>
</dbReference>
<organism evidence="4 5">
    <name type="scientific">Thyridium curvatum</name>
    <dbReference type="NCBI Taxonomy" id="1093900"/>
    <lineage>
        <taxon>Eukaryota</taxon>
        <taxon>Fungi</taxon>
        <taxon>Dikarya</taxon>
        <taxon>Ascomycota</taxon>
        <taxon>Pezizomycotina</taxon>
        <taxon>Sordariomycetes</taxon>
        <taxon>Sordariomycetidae</taxon>
        <taxon>Thyridiales</taxon>
        <taxon>Thyridiaceae</taxon>
        <taxon>Thyridium</taxon>
    </lineage>
</organism>
<dbReference type="GO" id="GO:0016787">
    <property type="term" value="F:hydrolase activity"/>
    <property type="evidence" value="ECO:0007669"/>
    <property type="project" value="UniProtKB-KW"/>
</dbReference>
<dbReference type="GeneID" id="41975359"/>
<protein>
    <recommendedName>
        <fullName evidence="3">Serine hydrolase domain-containing protein</fullName>
    </recommendedName>
</protein>
<reference evidence="4 5" key="1">
    <citation type="submission" date="2019-06" db="EMBL/GenBank/DDBJ databases">
        <title>Draft genome sequence of the filamentous fungus Phialemoniopsis curvata isolated from diesel fuel.</title>
        <authorList>
            <person name="Varaljay V.A."/>
            <person name="Lyon W.J."/>
            <person name="Crouch A.L."/>
            <person name="Drake C.E."/>
            <person name="Hollomon J.M."/>
            <person name="Nadeau L.J."/>
            <person name="Nunn H.S."/>
            <person name="Stevenson B.S."/>
            <person name="Bojanowski C.L."/>
            <person name="Crookes-Goodson W.J."/>
        </authorList>
    </citation>
    <scope>NUCLEOTIDE SEQUENCE [LARGE SCALE GENOMIC DNA]</scope>
    <source>
        <strain evidence="4 5">D216</strain>
    </source>
</reference>
<dbReference type="EMBL" id="SKBQ01000050">
    <property type="protein sequence ID" value="TPX11051.1"/>
    <property type="molecule type" value="Genomic_DNA"/>
</dbReference>
<evidence type="ECO:0000256" key="1">
    <source>
        <dbReference type="ARBA" id="ARBA00022801"/>
    </source>
</evidence>